<proteinExistence type="predicted"/>
<sequence>MDTRRYALLRETRGRNKFSCKVRASSPPNFLRAERLHEVHLDGGSLNCASLDASELQSNFIHRRLRTQEKREMQREILSILGLNHRPRPHASSGKYNSAPLFMLDLYNSMSSEEKSDVDHYRALFTTSRPALASLHDTEILHDADMVMSFVNLVNKELINGGSIRVQDSLVYVNFPPQGPRVAKPSNSAEHTITRVKHKFWNGK</sequence>
<name>A0A553PMU5_9TELE</name>
<dbReference type="STRING" id="623744.A0A553PMU5"/>
<dbReference type="Proteomes" id="UP000316079">
    <property type="component" value="Unassembled WGS sequence"/>
</dbReference>
<feature type="domain" description="TGF-beta propeptide" evidence="1">
    <location>
        <begin position="55"/>
        <end position="156"/>
    </location>
</feature>
<dbReference type="AlphaFoldDB" id="A0A553PMU5"/>
<dbReference type="OrthoDB" id="5987191at2759"/>
<gene>
    <name evidence="2" type="ORF">DNTS_022212</name>
</gene>
<evidence type="ECO:0000313" key="3">
    <source>
        <dbReference type="Proteomes" id="UP000316079"/>
    </source>
</evidence>
<dbReference type="InterPro" id="IPR001111">
    <property type="entry name" value="TGF-b_propeptide"/>
</dbReference>
<keyword evidence="3" id="KW-1185">Reference proteome</keyword>
<protein>
    <recommendedName>
        <fullName evidence="1">TGF-beta propeptide domain-containing protein</fullName>
    </recommendedName>
</protein>
<comment type="caution">
    <text evidence="2">The sequence shown here is derived from an EMBL/GenBank/DDBJ whole genome shotgun (WGS) entry which is preliminary data.</text>
</comment>
<dbReference type="Pfam" id="PF00688">
    <property type="entry name" value="TGFb_propeptide"/>
    <property type="match status" value="1"/>
</dbReference>
<organism evidence="2 3">
    <name type="scientific">Danionella cerebrum</name>
    <dbReference type="NCBI Taxonomy" id="2873325"/>
    <lineage>
        <taxon>Eukaryota</taxon>
        <taxon>Metazoa</taxon>
        <taxon>Chordata</taxon>
        <taxon>Craniata</taxon>
        <taxon>Vertebrata</taxon>
        <taxon>Euteleostomi</taxon>
        <taxon>Actinopterygii</taxon>
        <taxon>Neopterygii</taxon>
        <taxon>Teleostei</taxon>
        <taxon>Ostariophysi</taxon>
        <taxon>Cypriniformes</taxon>
        <taxon>Danionidae</taxon>
        <taxon>Danioninae</taxon>
        <taxon>Danionella</taxon>
    </lineage>
</organism>
<dbReference type="Gene3D" id="2.60.120.970">
    <property type="match status" value="1"/>
</dbReference>
<evidence type="ECO:0000259" key="1">
    <source>
        <dbReference type="Pfam" id="PF00688"/>
    </source>
</evidence>
<reference evidence="2 3" key="1">
    <citation type="journal article" date="2019" name="Sci. Data">
        <title>Hybrid genome assembly and annotation of Danionella translucida.</title>
        <authorList>
            <person name="Kadobianskyi M."/>
            <person name="Schulze L."/>
            <person name="Schuelke M."/>
            <person name="Judkewitz B."/>
        </authorList>
    </citation>
    <scope>NUCLEOTIDE SEQUENCE [LARGE SCALE GENOMIC DNA]</scope>
    <source>
        <strain evidence="2 3">Bolton</strain>
    </source>
</reference>
<dbReference type="EMBL" id="SRMA01026665">
    <property type="protein sequence ID" value="TRY79005.1"/>
    <property type="molecule type" value="Genomic_DNA"/>
</dbReference>
<accession>A0A553PMU5</accession>
<evidence type="ECO:0000313" key="2">
    <source>
        <dbReference type="EMBL" id="TRY79005.1"/>
    </source>
</evidence>